<keyword evidence="1 3" id="KW-0396">Initiation factor</keyword>
<keyword evidence="2" id="KW-0648">Protein biosynthesis</keyword>
<evidence type="ECO:0000256" key="1">
    <source>
        <dbReference type="ARBA" id="ARBA00022540"/>
    </source>
</evidence>
<dbReference type="Pfam" id="PF01912">
    <property type="entry name" value="eIF-6"/>
    <property type="match status" value="1"/>
</dbReference>
<comment type="caution">
    <text evidence="3">The sequence shown here is derived from an EMBL/GenBank/DDBJ whole genome shotgun (WGS) entry which is preliminary data.</text>
</comment>
<dbReference type="AlphaFoldDB" id="A0A8T5GDM3"/>
<gene>
    <name evidence="3" type="ORF">HON47_00950</name>
</gene>
<dbReference type="GO" id="GO:0042256">
    <property type="term" value="P:cytosolic ribosome assembly"/>
    <property type="evidence" value="ECO:0007669"/>
    <property type="project" value="InterPro"/>
</dbReference>
<dbReference type="GO" id="GO:0003743">
    <property type="term" value="F:translation initiation factor activity"/>
    <property type="evidence" value="ECO:0007669"/>
    <property type="project" value="UniProtKB-KW"/>
</dbReference>
<reference evidence="3" key="1">
    <citation type="journal article" date="2021" name="ISME J.">
        <title>Mercury methylation by metabolically versatile and cosmopolitan marine bacteria.</title>
        <authorList>
            <person name="Lin H."/>
            <person name="Ascher D.B."/>
            <person name="Myung Y."/>
            <person name="Lamborg C.H."/>
            <person name="Hallam S.J."/>
            <person name="Gionfriddo C.M."/>
            <person name="Holt K.E."/>
            <person name="Moreau J.W."/>
        </authorList>
    </citation>
    <scope>NUCLEOTIDE SEQUENCE</scope>
    <source>
        <strain evidence="3">SI075_bin30</strain>
    </source>
</reference>
<dbReference type="InterPro" id="IPR002769">
    <property type="entry name" value="eIF6"/>
</dbReference>
<accession>A0A8T5GDM3</accession>
<dbReference type="SMART" id="SM00654">
    <property type="entry name" value="eIF6"/>
    <property type="match status" value="1"/>
</dbReference>
<dbReference type="Gene3D" id="3.75.10.10">
    <property type="entry name" value="L-arginine/glycine Amidinotransferase, Chain A"/>
    <property type="match status" value="1"/>
</dbReference>
<evidence type="ECO:0000313" key="4">
    <source>
        <dbReference type="Proteomes" id="UP000722459"/>
    </source>
</evidence>
<dbReference type="Proteomes" id="UP000722459">
    <property type="component" value="Unassembled WGS sequence"/>
</dbReference>
<sequence>MKVSKTRILGSSYVGLFGLTNNELCIVARGTDAKVKKDIEEVLDVKTIEAGIYDSNLLAVFAKMNNKEVYLPSYALGREIEAIEKEIKVKIIQTEQALGNLLEVNDTHAVVSKTLQAQSIEALQSNGLKILQENIAQTDAIGSSLLLLNNSFVINPNATEEEVKKIQETLNIRGGSATANTGDSFVRNSVIANEKGFIVGDQTTGHELNRIEEALEG</sequence>
<dbReference type="EMBL" id="JABJNZ010000017">
    <property type="protein sequence ID" value="MBT4870123.1"/>
    <property type="molecule type" value="Genomic_DNA"/>
</dbReference>
<dbReference type="GO" id="GO:0043022">
    <property type="term" value="F:ribosome binding"/>
    <property type="evidence" value="ECO:0007669"/>
    <property type="project" value="InterPro"/>
</dbReference>
<organism evidence="3 4">
    <name type="scientific">Candidatus Iainarchaeum sp</name>
    <dbReference type="NCBI Taxonomy" id="3101447"/>
    <lineage>
        <taxon>Archaea</taxon>
        <taxon>Candidatus Iainarchaeota</taxon>
        <taxon>Candidatus Iainarchaeia</taxon>
        <taxon>Candidatus Iainarchaeales</taxon>
        <taxon>Candidatus Iainarchaeaceae</taxon>
        <taxon>Candidatus Iainarchaeum</taxon>
    </lineage>
</organism>
<evidence type="ECO:0000313" key="3">
    <source>
        <dbReference type="EMBL" id="MBT4870123.1"/>
    </source>
</evidence>
<proteinExistence type="predicted"/>
<dbReference type="SUPFAM" id="SSF55909">
    <property type="entry name" value="Pentein"/>
    <property type="match status" value="1"/>
</dbReference>
<evidence type="ECO:0000256" key="2">
    <source>
        <dbReference type="ARBA" id="ARBA00022917"/>
    </source>
</evidence>
<dbReference type="PANTHER" id="PTHR10784">
    <property type="entry name" value="TRANSLATION INITIATION FACTOR 6"/>
    <property type="match status" value="1"/>
</dbReference>
<name>A0A8T5GDM3_9ARCH</name>
<protein>
    <submittedName>
        <fullName evidence="3">Translation initiation factor IF-6</fullName>
    </submittedName>
</protein>